<sequence>MKSLLAVSAFVASALAAAVPASPATRVIRVPTNPNNHAKIVQTIKDLDLECWKFPDKAGLNADVIVSPEQASAFQAATKDMEVQVMHEDMDASIKAEAAGMTDHFPNKDLSSTGPWYKSYHTYHDHEKYLHHLQKKYPKNSAIVVAGKSYEGRDVRALHLWGKQKGKPAVVFHGTIHAREWITTMVVEYTMVKLLEETTEVKGTATLDNFDFFIFPVTNPDGFVFTQKSLAREHRNWRKNRQPTPDPKCIGTDPNRNYPAYWNGTHSSTDPCSDSYRGPSAGSATEVKIQTEFMLDLAKKPAGLISYIDWHSYGQLFMTPYAYNCDKVPANSKKQLELAQVFADAFAAPFNTTLRVGTTCKTIYPISGDSADWANDVANITYPFAPELRDRGRYGFFLPPDQILDSGKEAWDGVKALFAAMAKEMPARG</sequence>
<proteinExistence type="predicted"/>
<reference evidence="1" key="1">
    <citation type="journal article" date="2022" name="bioRxiv">
        <title>Population genetic analysis of Ophidiomyces ophidiicola, the causative agent of snake fungal disease, indicates recent introductions to the USA.</title>
        <authorList>
            <person name="Ladner J.T."/>
            <person name="Palmer J.M."/>
            <person name="Ettinger C.L."/>
            <person name="Stajich J.E."/>
            <person name="Farrell T.M."/>
            <person name="Glorioso B.M."/>
            <person name="Lawson B."/>
            <person name="Price S.J."/>
            <person name="Stengle A.G."/>
            <person name="Grear D.A."/>
            <person name="Lorch J.M."/>
        </authorList>
    </citation>
    <scope>NUCLEOTIDE SEQUENCE</scope>
    <source>
        <strain evidence="1">NWHC 24266-5</strain>
    </source>
</reference>
<evidence type="ECO:0000313" key="1">
    <source>
        <dbReference type="EMBL" id="KAI2391366.1"/>
    </source>
</evidence>
<protein>
    <submittedName>
        <fullName evidence="1">Uncharacterized protein</fullName>
    </submittedName>
</protein>
<comment type="caution">
    <text evidence="1">The sequence shown here is derived from an EMBL/GenBank/DDBJ whole genome shotgun (WGS) entry which is preliminary data.</text>
</comment>
<gene>
    <name evidence="1" type="ORF">LOY88_001190</name>
</gene>
<dbReference type="EMBL" id="JALBCA010000012">
    <property type="protein sequence ID" value="KAI2391366.1"/>
    <property type="molecule type" value="Genomic_DNA"/>
</dbReference>
<accession>A0ACB8V2K7</accession>
<name>A0ACB8V2K7_9EURO</name>
<organism evidence="1">
    <name type="scientific">Ophidiomyces ophidiicola</name>
    <dbReference type="NCBI Taxonomy" id="1387563"/>
    <lineage>
        <taxon>Eukaryota</taxon>
        <taxon>Fungi</taxon>
        <taxon>Dikarya</taxon>
        <taxon>Ascomycota</taxon>
        <taxon>Pezizomycotina</taxon>
        <taxon>Eurotiomycetes</taxon>
        <taxon>Eurotiomycetidae</taxon>
        <taxon>Onygenales</taxon>
        <taxon>Onygenaceae</taxon>
        <taxon>Ophidiomyces</taxon>
    </lineage>
</organism>